<dbReference type="Proteomes" id="UP000010473">
    <property type="component" value="Chromosome"/>
</dbReference>
<accession>K9XRA0</accession>
<keyword evidence="3" id="KW-1185">Reference proteome</keyword>
<proteinExistence type="predicted"/>
<sequence length="1111" mass="115349">MKQIWFSFPLAGTITIGSLFVLPFASAQISPDGTLPTQINRQGNVWEITGGGQAGNNLFHSFKDFSIPTGNEAFFNNASDIVNILNRVTGGNLSNIDGLLKANGNANLFLINPAGIIFGKNASLNIGGSFFGSTADGLLFDDGTEFSAINTDTPPLLTINAPIGLNLRGNNSATITSQGNLTVIKDLTLAGGNLDLQGQLQAGENITFRATDTVKIRDSKVNPFIASAGGKLLIEGSQAIDIFTLNHPNSGFFSGSDLVLRSNNAINGDAHYYSGGSFQIQQLDGSLGNLFSLYDPVIKTAGDVSFQSYQGASLHIFAGGKIEVAGNITITDTDTTANSIQENVTLSDGETIIGIDGSSKPTLDLRAGTTAFNPPEVTGELTGFTSNLIVANPTSADLIIGGNITNNGGTVFLTNQYQPNPNLPAGTIQVGGINTSNAFGDGGDVIIDSRGGVNLQGNVDSSAFKNAEIRTLVNQPSNSIITANAGDGGAITIFANDDISGQNLNSFSQVRFNLATDVQSQADIQGLIPTQATATSGNGGAITIKSNGNLNLNILNSSSSVTANANILNPNNFSLINSSLDFNVGNGGKVELNANGNLTTNVIDSSVFAFFNLNNRVEAIDTNGINRESQINLNANATIGSAGAVDLISGGDLNLGLVRSSVGAIARINNVAQVFGTNPALSSINNPTTARANVQLNLNSELEGNGGAIILSSGGAINAGELNSSLFNTSNATSIGNAVADNDTTVSAFANHDVAINSNAKGQNGVISLSALGNVNLDNINFVASTNQATNQLTPIARSLTPNAKANSNVTGTNNVRLSRSDVNLQAIAIETGGNLNLGDIFAQEINLTAAGNLTTGSLLSNGDINLTSTNGSIRTANLNATENQINLNAQQDIVIAIAKGDLNLSNASFISNGGDITIQADNINLNNTKLENNNAGNINLTTDGVITLRNDSTLFTNNPESQINLNAKYVIASPSQNDGNDIIANNEGTITFNVDSVFNLQQRPQNSDANDIVGNSVIGLDETFAIVVPDLDFSEEIQFSGNYLIPEALTKLNCPATTPQTAEDLKIVTSQGVIYPAQGIVRQPDGTVILTAEPTPNTPQRNPNLPVNCN</sequence>
<dbReference type="InterPro" id="IPR008638">
    <property type="entry name" value="FhaB/CdiA-like_TPS"/>
</dbReference>
<evidence type="ECO:0000313" key="2">
    <source>
        <dbReference type="EMBL" id="AFZ34571.1"/>
    </source>
</evidence>
<gene>
    <name evidence="2" type="ordered locus">Sta7437_0991</name>
</gene>
<name>K9XRA0_STAC7</name>
<protein>
    <submittedName>
        <fullName evidence="2">Filamentous hemagglutinin family outer membrane protein</fullName>
    </submittedName>
</protein>
<dbReference type="SMART" id="SM00912">
    <property type="entry name" value="Haemagg_act"/>
    <property type="match status" value="1"/>
</dbReference>
<reference evidence="3" key="1">
    <citation type="journal article" date="2013" name="Proc. Natl. Acad. Sci. U.S.A.">
        <title>Improving the coverage of the cyanobacterial phylum using diversity-driven genome sequencing.</title>
        <authorList>
            <person name="Shih P.M."/>
            <person name="Wu D."/>
            <person name="Latifi A."/>
            <person name="Axen S.D."/>
            <person name="Fewer D.P."/>
            <person name="Talla E."/>
            <person name="Calteau A."/>
            <person name="Cai F."/>
            <person name="Tandeau de Marsac N."/>
            <person name="Rippka R."/>
            <person name="Herdman M."/>
            <person name="Sivonen K."/>
            <person name="Coursin T."/>
            <person name="Laurent T."/>
            <person name="Goodwin L."/>
            <person name="Nolan M."/>
            <person name="Davenport K.W."/>
            <person name="Han C.S."/>
            <person name="Rubin E.M."/>
            <person name="Eisen J.A."/>
            <person name="Woyke T."/>
            <person name="Gugger M."/>
            <person name="Kerfeld C.A."/>
        </authorList>
    </citation>
    <scope>NUCLEOTIDE SEQUENCE [LARGE SCALE GENOMIC DNA]</scope>
    <source>
        <strain evidence="3">ATCC 29371 / PCC 7437</strain>
    </source>
</reference>
<dbReference type="InterPro" id="IPR012334">
    <property type="entry name" value="Pectin_lyas_fold"/>
</dbReference>
<dbReference type="AlphaFoldDB" id="K9XRA0"/>
<feature type="domain" description="Filamentous haemagglutinin FhaB/tRNA nuclease CdiA-like TPS" evidence="1">
    <location>
        <begin position="30"/>
        <end position="141"/>
    </location>
</feature>
<evidence type="ECO:0000313" key="3">
    <source>
        <dbReference type="Proteomes" id="UP000010473"/>
    </source>
</evidence>
<dbReference type="Pfam" id="PF05860">
    <property type="entry name" value="TPS"/>
    <property type="match status" value="1"/>
</dbReference>
<evidence type="ECO:0000259" key="1">
    <source>
        <dbReference type="SMART" id="SM00912"/>
    </source>
</evidence>
<dbReference type="KEGG" id="scs:Sta7437_0991"/>
<dbReference type="eggNOG" id="COG3210">
    <property type="taxonomic scope" value="Bacteria"/>
</dbReference>
<dbReference type="NCBIfam" id="TIGR01901">
    <property type="entry name" value="adhes_NPXG"/>
    <property type="match status" value="1"/>
</dbReference>
<dbReference type="InterPro" id="IPR011050">
    <property type="entry name" value="Pectin_lyase_fold/virulence"/>
</dbReference>
<dbReference type="HOGENOM" id="CLU_001325_0_0_3"/>
<dbReference type="SUPFAM" id="SSF51126">
    <property type="entry name" value="Pectin lyase-like"/>
    <property type="match status" value="1"/>
</dbReference>
<dbReference type="PATRIC" id="fig|111780.3.peg.1032"/>
<dbReference type="OrthoDB" id="498831at2"/>
<dbReference type="RefSeq" id="WP_015192244.1">
    <property type="nucleotide sequence ID" value="NC_019748.1"/>
</dbReference>
<organism evidence="2 3">
    <name type="scientific">Stanieria cyanosphaera (strain ATCC 29371 / PCC 7437)</name>
    <dbReference type="NCBI Taxonomy" id="111780"/>
    <lineage>
        <taxon>Bacteria</taxon>
        <taxon>Bacillati</taxon>
        <taxon>Cyanobacteriota</taxon>
        <taxon>Cyanophyceae</taxon>
        <taxon>Pleurocapsales</taxon>
        <taxon>Dermocarpellaceae</taxon>
        <taxon>Stanieria</taxon>
    </lineage>
</organism>
<dbReference type="Gene3D" id="2.160.20.10">
    <property type="entry name" value="Single-stranded right-handed beta-helix, Pectin lyase-like"/>
    <property type="match status" value="1"/>
</dbReference>
<dbReference type="EMBL" id="CP003653">
    <property type="protein sequence ID" value="AFZ34571.1"/>
    <property type="molecule type" value="Genomic_DNA"/>
</dbReference>
<dbReference type="STRING" id="111780.Sta7437_0991"/>